<feature type="region of interest" description="Disordered" evidence="1">
    <location>
        <begin position="98"/>
        <end position="119"/>
    </location>
</feature>
<sequence length="119" mass="13930">MITIKHHPTYERLQNTPYLQHVVYNDRNWDDYYPHLKKHLKVRLFPGFNTAGSRHFFRPSIAGWNLTGVEAVRALSLASKTVVTVERKKLVFLPDRRKEKPSRVDVLPKGTRPAIRDPE</sequence>
<protein>
    <submittedName>
        <fullName evidence="2">Uncharacterized protein</fullName>
    </submittedName>
</protein>
<dbReference type="EMBL" id="VSSQ01136344">
    <property type="protein sequence ID" value="MPN60716.1"/>
    <property type="molecule type" value="Genomic_DNA"/>
</dbReference>
<proteinExistence type="predicted"/>
<gene>
    <name evidence="2" type="ORF">SDC9_208447</name>
</gene>
<reference evidence="2" key="1">
    <citation type="submission" date="2019-08" db="EMBL/GenBank/DDBJ databases">
        <authorList>
            <person name="Kucharzyk K."/>
            <person name="Murdoch R.W."/>
            <person name="Higgins S."/>
            <person name="Loffler F."/>
        </authorList>
    </citation>
    <scope>NUCLEOTIDE SEQUENCE</scope>
</reference>
<evidence type="ECO:0000313" key="2">
    <source>
        <dbReference type="EMBL" id="MPN60716.1"/>
    </source>
</evidence>
<accession>A0A645JBA5</accession>
<dbReference type="AlphaFoldDB" id="A0A645JBA5"/>
<organism evidence="2">
    <name type="scientific">bioreactor metagenome</name>
    <dbReference type="NCBI Taxonomy" id="1076179"/>
    <lineage>
        <taxon>unclassified sequences</taxon>
        <taxon>metagenomes</taxon>
        <taxon>ecological metagenomes</taxon>
    </lineage>
</organism>
<comment type="caution">
    <text evidence="2">The sequence shown here is derived from an EMBL/GenBank/DDBJ whole genome shotgun (WGS) entry which is preliminary data.</text>
</comment>
<evidence type="ECO:0000256" key="1">
    <source>
        <dbReference type="SAM" id="MobiDB-lite"/>
    </source>
</evidence>
<name>A0A645JBA5_9ZZZZ</name>